<dbReference type="GO" id="GO:0016746">
    <property type="term" value="F:acyltransferase activity"/>
    <property type="evidence" value="ECO:0007669"/>
    <property type="project" value="UniProtKB-KW"/>
</dbReference>
<keyword evidence="8" id="KW-1133">Transmembrane helix</keyword>
<accession>A0ABX8B530</accession>
<dbReference type="RefSeq" id="WP_211427968.1">
    <property type="nucleotide sequence ID" value="NZ_CP072648.1"/>
</dbReference>
<sequence>MSKHRLPDSPMRVTPQTPPGSNNGQDPKLAPPTSQSQEDIKPPEKHTSLLKASASVGIALGIATVGSFLLFRLLNRMKVEGLENIPDSHENVLYCPNHSSILDNFALGVGLYIPRMLFRPEYIPINLADRKNFFGDPSSRRLKDRVLRALGEYFFKNLRTFPVDRRGAGLEQVDQWVDMLRQNIVIVFPEGTRSRTGEIGRGRAGVGKLIYDARPTVIPVRLIGTDEVLGVGKLIPSFFRTVRIIIGKPLDLTDLIDQPLPQEERAQYALYRAISNRVIESIRSLGDGRPLPLDRQPDATEATEDTEPESSEVSEAKPEMTQG</sequence>
<evidence type="ECO:0000256" key="8">
    <source>
        <dbReference type="SAM" id="Phobius"/>
    </source>
</evidence>
<keyword evidence="3" id="KW-0443">Lipid metabolism</keyword>
<proteinExistence type="predicted"/>
<dbReference type="PANTHER" id="PTHR12497:SF0">
    <property type="entry name" value="TAFAZZIN"/>
    <property type="match status" value="1"/>
</dbReference>
<feature type="compositionally biased region" description="Basic and acidic residues" evidence="7">
    <location>
        <begin position="314"/>
        <end position="323"/>
    </location>
</feature>
<evidence type="ECO:0000256" key="6">
    <source>
        <dbReference type="ARBA" id="ARBA00047906"/>
    </source>
</evidence>
<feature type="transmembrane region" description="Helical" evidence="8">
    <location>
        <begin position="52"/>
        <end position="71"/>
    </location>
</feature>
<feature type="region of interest" description="Disordered" evidence="7">
    <location>
        <begin position="1"/>
        <end position="45"/>
    </location>
</feature>
<dbReference type="Proteomes" id="UP000676506">
    <property type="component" value="Chromosome 1"/>
</dbReference>
<keyword evidence="2" id="KW-0808">Transferase</keyword>
<dbReference type="Pfam" id="PF01553">
    <property type="entry name" value="Acyltransferase"/>
    <property type="match status" value="1"/>
</dbReference>
<dbReference type="InterPro" id="IPR000872">
    <property type="entry name" value="Tafazzin"/>
</dbReference>
<dbReference type="SUPFAM" id="SSF69593">
    <property type="entry name" value="Glycerol-3-phosphate (1)-acyltransferase"/>
    <property type="match status" value="1"/>
</dbReference>
<dbReference type="EMBL" id="CP072648">
    <property type="protein sequence ID" value="QUW02077.1"/>
    <property type="molecule type" value="Genomic_DNA"/>
</dbReference>
<keyword evidence="5 10" id="KW-0012">Acyltransferase</keyword>
<evidence type="ECO:0000256" key="4">
    <source>
        <dbReference type="ARBA" id="ARBA00023136"/>
    </source>
</evidence>
<evidence type="ECO:0000256" key="3">
    <source>
        <dbReference type="ARBA" id="ARBA00023098"/>
    </source>
</evidence>
<dbReference type="InterPro" id="IPR002123">
    <property type="entry name" value="Plipid/glycerol_acylTrfase"/>
</dbReference>
<keyword evidence="8" id="KW-0812">Transmembrane</keyword>
<evidence type="ECO:0000313" key="10">
    <source>
        <dbReference type="EMBL" id="QUW02077.1"/>
    </source>
</evidence>
<comment type="catalytic activity">
    <reaction evidence="6">
        <text>1'-[1,2-diacyl-sn-glycero-3-phospho],3'-[1-acyl-sn-glycero-3-phospho]-glycerol + a 1,2-diacyl-sn-glycero-3-phosphocholine = a cardiolipin + a 1-acyl-sn-glycero-3-phosphocholine</text>
        <dbReference type="Rhea" id="RHEA:33731"/>
        <dbReference type="ChEBI" id="CHEBI:57643"/>
        <dbReference type="ChEBI" id="CHEBI:58168"/>
        <dbReference type="ChEBI" id="CHEBI:62237"/>
        <dbReference type="ChEBI" id="CHEBI:64743"/>
    </reaction>
    <physiologicalReaction direction="left-to-right" evidence="6">
        <dbReference type="Rhea" id="RHEA:33732"/>
    </physiologicalReaction>
    <physiologicalReaction direction="right-to-left" evidence="6">
        <dbReference type="Rhea" id="RHEA:33733"/>
    </physiologicalReaction>
</comment>
<reference evidence="10 11" key="1">
    <citation type="submission" date="2021-03" db="EMBL/GenBank/DDBJ databases">
        <title>Genomic and phenotypic characterization of Chloracidobacterium isolates provides evidence for multiple species.</title>
        <authorList>
            <person name="Saini M.K."/>
            <person name="Costas A.M.G."/>
            <person name="Tank M."/>
            <person name="Bryant D.A."/>
        </authorList>
    </citation>
    <scope>NUCLEOTIDE SEQUENCE [LARGE SCALE GENOMIC DNA]</scope>
    <source>
        <strain evidence="10 11">BV2-C</strain>
    </source>
</reference>
<evidence type="ECO:0000259" key="9">
    <source>
        <dbReference type="SMART" id="SM00563"/>
    </source>
</evidence>
<organism evidence="10 11">
    <name type="scientific">Chloracidobacterium validum</name>
    <dbReference type="NCBI Taxonomy" id="2821543"/>
    <lineage>
        <taxon>Bacteria</taxon>
        <taxon>Pseudomonadati</taxon>
        <taxon>Acidobacteriota</taxon>
        <taxon>Terriglobia</taxon>
        <taxon>Terriglobales</taxon>
        <taxon>Acidobacteriaceae</taxon>
        <taxon>Chloracidobacterium</taxon>
    </lineage>
</organism>
<dbReference type="CDD" id="cd07989">
    <property type="entry name" value="LPLAT_AGPAT-like"/>
    <property type="match status" value="1"/>
</dbReference>
<dbReference type="PANTHER" id="PTHR12497">
    <property type="entry name" value="TAZ PROTEIN TAFAZZIN"/>
    <property type="match status" value="1"/>
</dbReference>
<dbReference type="SMART" id="SM00563">
    <property type="entry name" value="PlsC"/>
    <property type="match status" value="1"/>
</dbReference>
<gene>
    <name evidence="10" type="ORF">J8C06_06800</name>
</gene>
<feature type="domain" description="Phospholipid/glycerol acyltransferase" evidence="9">
    <location>
        <begin position="92"/>
        <end position="225"/>
    </location>
</feature>
<name>A0ABX8B530_9BACT</name>
<keyword evidence="11" id="KW-1185">Reference proteome</keyword>
<evidence type="ECO:0000313" key="11">
    <source>
        <dbReference type="Proteomes" id="UP000676506"/>
    </source>
</evidence>
<evidence type="ECO:0000256" key="2">
    <source>
        <dbReference type="ARBA" id="ARBA00022679"/>
    </source>
</evidence>
<evidence type="ECO:0000256" key="7">
    <source>
        <dbReference type="SAM" id="MobiDB-lite"/>
    </source>
</evidence>
<feature type="compositionally biased region" description="Acidic residues" evidence="7">
    <location>
        <begin position="301"/>
        <end position="312"/>
    </location>
</feature>
<evidence type="ECO:0000256" key="1">
    <source>
        <dbReference type="ARBA" id="ARBA00004170"/>
    </source>
</evidence>
<protein>
    <submittedName>
        <fullName evidence="10">1-acyl-sn-glycerol-3-phosphate acyltransferase</fullName>
    </submittedName>
</protein>
<comment type="subcellular location">
    <subcellularLocation>
        <location evidence="1">Membrane</location>
        <topology evidence="1">Peripheral membrane protein</topology>
    </subcellularLocation>
</comment>
<keyword evidence="4 8" id="KW-0472">Membrane</keyword>
<evidence type="ECO:0000256" key="5">
    <source>
        <dbReference type="ARBA" id="ARBA00023315"/>
    </source>
</evidence>
<feature type="region of interest" description="Disordered" evidence="7">
    <location>
        <begin position="285"/>
        <end position="323"/>
    </location>
</feature>